<dbReference type="Gene3D" id="3.40.50.620">
    <property type="entry name" value="HUPs"/>
    <property type="match status" value="2"/>
</dbReference>
<dbReference type="CDD" id="cd00293">
    <property type="entry name" value="USP-like"/>
    <property type="match status" value="1"/>
</dbReference>
<dbReference type="PANTHER" id="PTHR46268:SF6">
    <property type="entry name" value="UNIVERSAL STRESS PROTEIN UP12"/>
    <property type="match status" value="1"/>
</dbReference>
<evidence type="ECO:0000313" key="5">
    <source>
        <dbReference type="Proteomes" id="UP001157034"/>
    </source>
</evidence>
<accession>A0ABQ6KAP1</accession>
<dbReference type="Proteomes" id="UP001157034">
    <property type="component" value="Unassembled WGS sequence"/>
</dbReference>
<evidence type="ECO:0000313" key="4">
    <source>
        <dbReference type="EMBL" id="GMA96952.1"/>
    </source>
</evidence>
<comment type="caution">
    <text evidence="4">The sequence shown here is derived from an EMBL/GenBank/DDBJ whole genome shotgun (WGS) entry which is preliminary data.</text>
</comment>
<gene>
    <name evidence="4" type="ORF">GCM10025881_37760</name>
</gene>
<dbReference type="EMBL" id="BSVB01000001">
    <property type="protein sequence ID" value="GMA96952.1"/>
    <property type="molecule type" value="Genomic_DNA"/>
</dbReference>
<reference evidence="5" key="1">
    <citation type="journal article" date="2019" name="Int. J. Syst. Evol. Microbiol.">
        <title>The Global Catalogue of Microorganisms (GCM) 10K type strain sequencing project: providing services to taxonomists for standard genome sequencing and annotation.</title>
        <authorList>
            <consortium name="The Broad Institute Genomics Platform"/>
            <consortium name="The Broad Institute Genome Sequencing Center for Infectious Disease"/>
            <person name="Wu L."/>
            <person name="Ma J."/>
        </authorList>
    </citation>
    <scope>NUCLEOTIDE SEQUENCE [LARGE SCALE GENOMIC DNA]</scope>
    <source>
        <strain evidence="5">NBRC 108894</strain>
    </source>
</reference>
<dbReference type="Pfam" id="PF00582">
    <property type="entry name" value="Usp"/>
    <property type="match status" value="2"/>
</dbReference>
<dbReference type="RefSeq" id="WP_284255429.1">
    <property type="nucleotide sequence ID" value="NZ_BSVB01000001.1"/>
</dbReference>
<sequence length="288" mass="31121">MERIVVGVGDSASHKAVEWVIRRAAHRAVEVRLVRAFDMLASDPNDNRITLDRVRDHVRKALPGTEVHTSLEMKTVPDALVDAAEHADLVVIGAHRDHPVQSTLQGSVPLRIASRAHASTVIVPTDWEPGHDREVVVGMADDDTSSAALLFAAHEAAAARARLTVVHTWAMPVRTITDVLVSEDVELRDAHQREVSRAVDDLRDAVAHLDVRGALEERPTADALADHARTAELVVIGSHRWGAIVGIVLGSTARALLSRTSTPISIVPRPPAFTPKSTTTSSPSTPER</sequence>
<feature type="region of interest" description="Disordered" evidence="2">
    <location>
        <begin position="266"/>
        <end position="288"/>
    </location>
</feature>
<organism evidence="4 5">
    <name type="scientific">Pseudolysinimonas kribbensis</name>
    <dbReference type="NCBI Taxonomy" id="433641"/>
    <lineage>
        <taxon>Bacteria</taxon>
        <taxon>Bacillati</taxon>
        <taxon>Actinomycetota</taxon>
        <taxon>Actinomycetes</taxon>
        <taxon>Micrococcales</taxon>
        <taxon>Microbacteriaceae</taxon>
        <taxon>Pseudolysinimonas</taxon>
    </lineage>
</organism>
<protein>
    <submittedName>
        <fullName evidence="4">Universal stress protein</fullName>
    </submittedName>
</protein>
<dbReference type="SUPFAM" id="SSF52402">
    <property type="entry name" value="Adenine nucleotide alpha hydrolases-like"/>
    <property type="match status" value="2"/>
</dbReference>
<proteinExistence type="inferred from homology"/>
<evidence type="ECO:0000256" key="1">
    <source>
        <dbReference type="ARBA" id="ARBA00008791"/>
    </source>
</evidence>
<keyword evidence="5" id="KW-1185">Reference proteome</keyword>
<dbReference type="InterPro" id="IPR014729">
    <property type="entry name" value="Rossmann-like_a/b/a_fold"/>
</dbReference>
<feature type="compositionally biased region" description="Low complexity" evidence="2">
    <location>
        <begin position="274"/>
        <end position="288"/>
    </location>
</feature>
<feature type="domain" description="UspA" evidence="3">
    <location>
        <begin position="134"/>
        <end position="268"/>
    </location>
</feature>
<dbReference type="PRINTS" id="PR01438">
    <property type="entry name" value="UNVRSLSTRESS"/>
</dbReference>
<evidence type="ECO:0000256" key="2">
    <source>
        <dbReference type="SAM" id="MobiDB-lite"/>
    </source>
</evidence>
<feature type="domain" description="UspA" evidence="3">
    <location>
        <begin position="2"/>
        <end position="124"/>
    </location>
</feature>
<name>A0ABQ6KAP1_9MICO</name>
<dbReference type="PANTHER" id="PTHR46268">
    <property type="entry name" value="STRESS RESPONSE PROTEIN NHAX"/>
    <property type="match status" value="1"/>
</dbReference>
<comment type="similarity">
    <text evidence="1">Belongs to the universal stress protein A family.</text>
</comment>
<dbReference type="InterPro" id="IPR006015">
    <property type="entry name" value="Universal_stress_UspA"/>
</dbReference>
<dbReference type="InterPro" id="IPR006016">
    <property type="entry name" value="UspA"/>
</dbReference>
<evidence type="ECO:0000259" key="3">
    <source>
        <dbReference type="Pfam" id="PF00582"/>
    </source>
</evidence>